<accession>A0A6J1MK59</accession>
<dbReference type="PRINTS" id="PR00080">
    <property type="entry name" value="SDRFAMILY"/>
</dbReference>
<evidence type="ECO:0000256" key="2">
    <source>
        <dbReference type="ARBA" id="ARBA00011738"/>
    </source>
</evidence>
<comment type="similarity">
    <text evidence="1 8">Belongs to the short-chain dehydrogenases/reductases (SDR) family.</text>
</comment>
<dbReference type="InterPro" id="IPR002347">
    <property type="entry name" value="SDR_fam"/>
</dbReference>
<dbReference type="PRINTS" id="PR01168">
    <property type="entry name" value="ALCDHDRGNASE"/>
</dbReference>
<evidence type="ECO:0000256" key="10">
    <source>
        <dbReference type="SAM" id="MobiDB-lite"/>
    </source>
</evidence>
<comment type="catalytic activity">
    <reaction evidence="6 9">
        <text>a secondary alcohol + NAD(+) = a ketone + NADH + H(+)</text>
        <dbReference type="Rhea" id="RHEA:10740"/>
        <dbReference type="ChEBI" id="CHEBI:15378"/>
        <dbReference type="ChEBI" id="CHEBI:17087"/>
        <dbReference type="ChEBI" id="CHEBI:35681"/>
        <dbReference type="ChEBI" id="CHEBI:57540"/>
        <dbReference type="ChEBI" id="CHEBI:57945"/>
        <dbReference type="EC" id="1.1.1.1"/>
    </reaction>
</comment>
<feature type="region of interest" description="Disordered" evidence="10">
    <location>
        <begin position="24"/>
        <end position="56"/>
    </location>
</feature>
<evidence type="ECO:0000256" key="5">
    <source>
        <dbReference type="ARBA" id="ARBA00023027"/>
    </source>
</evidence>
<dbReference type="InterPro" id="IPR020904">
    <property type="entry name" value="Sc_DH/Rdtase_CS"/>
</dbReference>
<evidence type="ECO:0000256" key="3">
    <source>
        <dbReference type="ARBA" id="ARBA00013190"/>
    </source>
</evidence>
<dbReference type="GO" id="GO:0005737">
    <property type="term" value="C:cytoplasm"/>
    <property type="evidence" value="ECO:0007669"/>
    <property type="project" value="TreeGrafter"/>
</dbReference>
<reference evidence="12" key="1">
    <citation type="submission" date="2025-08" db="UniProtKB">
        <authorList>
            <consortium name="RefSeq"/>
        </authorList>
    </citation>
    <scope>IDENTIFICATION</scope>
    <source>
        <strain evidence="12">15085-1641.00</strain>
        <tissue evidence="12">Whole body</tissue>
    </source>
</reference>
<dbReference type="KEGG" id="dhe:111603862"/>
<comment type="subunit">
    <text evidence="2 9">Homodimer.</text>
</comment>
<sequence>MNIFPALLQNGISYTAKNICKIPREHNPFPHVKRNPAEQKSSVRIHSRSSNPNDPDNCNYRATNHIRAKYKHLIKVLRDDEERKELLNIDKIRERKNNYNSMQNDKGKGKAKGKGQKEVKEQRIAGKNIIFVAGLGNIGMMASREIVKKGPKNLLIFGRVYKPKAMEELKRINNKTKVMFFHYDVTAPLDISIALLHKVFDYYKTIDLLINGAGLLDERQIAKTVEVNFTGTVNTTTAIMKFWDKRLGGPGGVVANLCSASAFNPIYQLPVYSASKAAVLSFTISLAKLASLTGVTAFSFNPGITRNESKTKCNSWLNVEPCVGKLLLIHPVQTANQAGKSLVVAIEANRNGVIWKVDQGKLEAIKWLGHRHWDAGI</sequence>
<comment type="catalytic activity">
    <reaction evidence="7 9">
        <text>a primary alcohol + NAD(+) = an aldehyde + NADH + H(+)</text>
        <dbReference type="Rhea" id="RHEA:10736"/>
        <dbReference type="ChEBI" id="CHEBI:15378"/>
        <dbReference type="ChEBI" id="CHEBI:15734"/>
        <dbReference type="ChEBI" id="CHEBI:17478"/>
        <dbReference type="ChEBI" id="CHEBI:57540"/>
        <dbReference type="ChEBI" id="CHEBI:57945"/>
        <dbReference type="EC" id="1.1.1.1"/>
    </reaction>
</comment>
<dbReference type="PROSITE" id="PS00061">
    <property type="entry name" value="ADH_SHORT"/>
    <property type="match status" value="1"/>
</dbReference>
<dbReference type="OMA" id="NRNGVIW"/>
<keyword evidence="11" id="KW-1185">Reference proteome</keyword>
<evidence type="ECO:0000313" key="12">
    <source>
        <dbReference type="RefSeq" id="XP_023177436.2"/>
    </source>
</evidence>
<dbReference type="GeneID" id="111603862"/>
<evidence type="ECO:0000256" key="8">
    <source>
        <dbReference type="RuleBase" id="RU000363"/>
    </source>
</evidence>
<proteinExistence type="inferred from homology"/>
<protein>
    <recommendedName>
        <fullName evidence="3 9">Alcohol dehydrogenase</fullName>
        <ecNumber evidence="3 9">1.1.1.1</ecNumber>
    </recommendedName>
</protein>
<feature type="region of interest" description="Disordered" evidence="10">
    <location>
        <begin position="97"/>
        <end position="119"/>
    </location>
</feature>
<dbReference type="EC" id="1.1.1.1" evidence="3 9"/>
<dbReference type="Proteomes" id="UP000504633">
    <property type="component" value="Unplaced"/>
</dbReference>
<dbReference type="GO" id="GO:0006066">
    <property type="term" value="P:alcohol metabolic process"/>
    <property type="evidence" value="ECO:0007669"/>
    <property type="project" value="InterPro"/>
</dbReference>
<dbReference type="InterPro" id="IPR036291">
    <property type="entry name" value="NAD(P)-bd_dom_sf"/>
</dbReference>
<name>A0A6J1MK59_DROHY</name>
<evidence type="ECO:0000256" key="9">
    <source>
        <dbReference type="RuleBase" id="RU000364"/>
    </source>
</evidence>
<evidence type="ECO:0000313" key="11">
    <source>
        <dbReference type="Proteomes" id="UP000504633"/>
    </source>
</evidence>
<dbReference type="PANTHER" id="PTHR44229">
    <property type="entry name" value="15-HYDROXYPROSTAGLANDIN DEHYDROGENASE [NAD(+)]"/>
    <property type="match status" value="1"/>
</dbReference>
<evidence type="ECO:0000256" key="1">
    <source>
        <dbReference type="ARBA" id="ARBA00006484"/>
    </source>
</evidence>
<evidence type="ECO:0000256" key="6">
    <source>
        <dbReference type="ARBA" id="ARBA00049164"/>
    </source>
</evidence>
<dbReference type="AlphaFoldDB" id="A0A6J1MK59"/>
<dbReference type="Pfam" id="PF00106">
    <property type="entry name" value="adh_short"/>
    <property type="match status" value="1"/>
</dbReference>
<dbReference type="OrthoDB" id="417891at2759"/>
<evidence type="ECO:0000256" key="7">
    <source>
        <dbReference type="ARBA" id="ARBA00049243"/>
    </source>
</evidence>
<dbReference type="PRINTS" id="PR01167">
    <property type="entry name" value="INSADHFAMILY"/>
</dbReference>
<feature type="compositionally biased region" description="Polar residues" evidence="10">
    <location>
        <begin position="38"/>
        <end position="56"/>
    </location>
</feature>
<evidence type="ECO:0000256" key="4">
    <source>
        <dbReference type="ARBA" id="ARBA00023002"/>
    </source>
</evidence>
<keyword evidence="4" id="KW-0560">Oxidoreductase</keyword>
<dbReference type="InterPro" id="IPR002425">
    <property type="entry name" value="ADH_Drosophila-type"/>
</dbReference>
<dbReference type="PANTHER" id="PTHR44229:SF8">
    <property type="entry name" value="ALCOHOL DEHYDROGENASE-RELATED"/>
    <property type="match status" value="1"/>
</dbReference>
<organism evidence="11 12">
    <name type="scientific">Drosophila hydei</name>
    <name type="common">Fruit fly</name>
    <dbReference type="NCBI Taxonomy" id="7224"/>
    <lineage>
        <taxon>Eukaryota</taxon>
        <taxon>Metazoa</taxon>
        <taxon>Ecdysozoa</taxon>
        <taxon>Arthropoda</taxon>
        <taxon>Hexapoda</taxon>
        <taxon>Insecta</taxon>
        <taxon>Pterygota</taxon>
        <taxon>Neoptera</taxon>
        <taxon>Endopterygota</taxon>
        <taxon>Diptera</taxon>
        <taxon>Brachycera</taxon>
        <taxon>Muscomorpha</taxon>
        <taxon>Ephydroidea</taxon>
        <taxon>Drosophilidae</taxon>
        <taxon>Drosophila</taxon>
    </lineage>
</organism>
<dbReference type="SUPFAM" id="SSF51735">
    <property type="entry name" value="NAD(P)-binding Rossmann-fold domains"/>
    <property type="match status" value="1"/>
</dbReference>
<dbReference type="Gene3D" id="3.40.50.720">
    <property type="entry name" value="NAD(P)-binding Rossmann-like Domain"/>
    <property type="match status" value="1"/>
</dbReference>
<gene>
    <name evidence="12" type="primary">LOC111603862</name>
</gene>
<dbReference type="RefSeq" id="XP_023177436.2">
    <property type="nucleotide sequence ID" value="XM_023321668.2"/>
</dbReference>
<dbReference type="GO" id="GO:0004022">
    <property type="term" value="F:alcohol dehydrogenase (NAD+) activity"/>
    <property type="evidence" value="ECO:0007669"/>
    <property type="project" value="UniProtKB-EC"/>
</dbReference>
<keyword evidence="5 9" id="KW-0520">NAD</keyword>